<evidence type="ECO:0000313" key="2">
    <source>
        <dbReference type="EMBL" id="NEC89144.1"/>
    </source>
</evidence>
<name>A0A6B3BY15_9ACTN</name>
<sequence>MHTYDVPRRQSYQPIPSARSTQDYPSGPSATPIYDSLYAEYGKSFRSLPGDRSGEDELDFSAFGASPNGLTPYGGSYGSGTGSYSAYSAGAFSARNGGQSGQGGGQQSVWQRVGQLDAQQGQTATPTAVWPTGGRQQHYTGMTHIPAALPPGPRRSV</sequence>
<organism evidence="2">
    <name type="scientific">Streptomyces sp. SID12501</name>
    <dbReference type="NCBI Taxonomy" id="2706042"/>
    <lineage>
        <taxon>Bacteria</taxon>
        <taxon>Bacillati</taxon>
        <taxon>Actinomycetota</taxon>
        <taxon>Actinomycetes</taxon>
        <taxon>Kitasatosporales</taxon>
        <taxon>Streptomycetaceae</taxon>
        <taxon>Streptomyces</taxon>
    </lineage>
</organism>
<gene>
    <name evidence="2" type="ORF">G3I71_25770</name>
</gene>
<reference evidence="2" key="1">
    <citation type="submission" date="2020-01" db="EMBL/GenBank/DDBJ databases">
        <title>Insect and environment-associated Actinomycetes.</title>
        <authorList>
            <person name="Currrie C."/>
            <person name="Chevrette M."/>
            <person name="Carlson C."/>
            <person name="Stubbendieck R."/>
            <person name="Wendt-Pienkowski E."/>
        </authorList>
    </citation>
    <scope>NUCLEOTIDE SEQUENCE</scope>
    <source>
        <strain evidence="2">SID12501</strain>
    </source>
</reference>
<feature type="region of interest" description="Disordered" evidence="1">
    <location>
        <begin position="1"/>
        <end position="157"/>
    </location>
</feature>
<accession>A0A6B3BY15</accession>
<feature type="compositionally biased region" description="Polar residues" evidence="1">
    <location>
        <begin position="117"/>
        <end position="126"/>
    </location>
</feature>
<comment type="caution">
    <text evidence="2">The sequence shown here is derived from an EMBL/GenBank/DDBJ whole genome shotgun (WGS) entry which is preliminary data.</text>
</comment>
<evidence type="ECO:0000256" key="1">
    <source>
        <dbReference type="SAM" id="MobiDB-lite"/>
    </source>
</evidence>
<proteinExistence type="predicted"/>
<dbReference type="EMBL" id="JAAGLU010000022">
    <property type="protein sequence ID" value="NEC89144.1"/>
    <property type="molecule type" value="Genomic_DNA"/>
</dbReference>
<feature type="compositionally biased region" description="Pro residues" evidence="1">
    <location>
        <begin position="148"/>
        <end position="157"/>
    </location>
</feature>
<feature type="compositionally biased region" description="Polar residues" evidence="1">
    <location>
        <begin position="10"/>
        <end position="24"/>
    </location>
</feature>
<feature type="compositionally biased region" description="Low complexity" evidence="1">
    <location>
        <begin position="82"/>
        <end position="94"/>
    </location>
</feature>
<dbReference type="AlphaFoldDB" id="A0A6B3BY15"/>
<dbReference type="RefSeq" id="WP_164317747.1">
    <property type="nucleotide sequence ID" value="NZ_JAAGLU010000022.1"/>
</dbReference>
<protein>
    <submittedName>
        <fullName evidence="2">Uncharacterized protein</fullName>
    </submittedName>
</protein>